<dbReference type="InterPro" id="IPR009061">
    <property type="entry name" value="DNA-bd_dom_put_sf"/>
</dbReference>
<dbReference type="EMBL" id="SIXI01000005">
    <property type="protein sequence ID" value="TBO29247.1"/>
    <property type="molecule type" value="Genomic_DNA"/>
</dbReference>
<dbReference type="Proteomes" id="UP000292120">
    <property type="component" value="Unassembled WGS sequence"/>
</dbReference>
<dbReference type="GO" id="GO:0031419">
    <property type="term" value="F:cobalamin binding"/>
    <property type="evidence" value="ECO:0007669"/>
    <property type="project" value="InterPro"/>
</dbReference>
<dbReference type="PROSITE" id="PS51332">
    <property type="entry name" value="B12_BINDING"/>
    <property type="match status" value="1"/>
</dbReference>
<organism evidence="4 5">
    <name type="scientific">Aquabacterium lacunae</name>
    <dbReference type="NCBI Taxonomy" id="2528630"/>
    <lineage>
        <taxon>Bacteria</taxon>
        <taxon>Pseudomonadati</taxon>
        <taxon>Pseudomonadota</taxon>
        <taxon>Betaproteobacteria</taxon>
        <taxon>Burkholderiales</taxon>
        <taxon>Aquabacterium</taxon>
    </lineage>
</organism>
<keyword evidence="5" id="KW-1185">Reference proteome</keyword>
<evidence type="ECO:0000256" key="1">
    <source>
        <dbReference type="SAM" id="MobiDB-lite"/>
    </source>
</evidence>
<gene>
    <name evidence="4" type="ORF">EYS42_12610</name>
</gene>
<evidence type="ECO:0000313" key="5">
    <source>
        <dbReference type="Proteomes" id="UP000292120"/>
    </source>
</evidence>
<sequence length="357" mass="39827">MDTTLNQRPLMMSIAAVERDTGLSKDTLRVWERRYAFPQPVRDAQGERCYPLDQIEKLRLIKRLLDVGHRPSRLVGLPMDDLQALSERSADAQGLSGPTRRRGPGRTEADTDYTEAVPRNGRAHLLSCDSAPTWNERSQADQPHPWVDLCLAHVDKHDPLALRTDLARGLSHLGLARFIAELASPLLVAIGNGWLRGRFQIYQEHWVSHYVQQTLHAAIQAFPLPRAAVTPRVLLSTLPGEHHSLGLLMVESWLCLEEAQPINLGPQTPMWDLVHAVQTCQADVVALSFSPHAPPQMIQDGLSDLRSKLPSKVELWVGGSHPMLQRKPPEGVQVIHDMSGLSSAIALWRARHGQPRP</sequence>
<proteinExistence type="predicted"/>
<dbReference type="Gene3D" id="1.10.1240.10">
    <property type="entry name" value="Methionine synthase domain"/>
    <property type="match status" value="1"/>
</dbReference>
<dbReference type="InterPro" id="IPR006158">
    <property type="entry name" value="Cobalamin-bd"/>
</dbReference>
<feature type="region of interest" description="Disordered" evidence="1">
    <location>
        <begin position="87"/>
        <end position="113"/>
    </location>
</feature>
<dbReference type="PROSITE" id="PS50937">
    <property type="entry name" value="HTH_MERR_2"/>
    <property type="match status" value="1"/>
</dbReference>
<dbReference type="GO" id="GO:0006355">
    <property type="term" value="P:regulation of DNA-templated transcription"/>
    <property type="evidence" value="ECO:0007669"/>
    <property type="project" value="InterPro"/>
</dbReference>
<reference evidence="4 5" key="1">
    <citation type="submission" date="2019-02" db="EMBL/GenBank/DDBJ databases">
        <title>Aquabacterium sp. strain KMB7.</title>
        <authorList>
            <person name="Chen W.-M."/>
        </authorList>
    </citation>
    <scope>NUCLEOTIDE SEQUENCE [LARGE SCALE GENOMIC DNA]</scope>
    <source>
        <strain evidence="4 5">KMB7</strain>
    </source>
</reference>
<dbReference type="OrthoDB" id="9800334at2"/>
<evidence type="ECO:0000259" key="2">
    <source>
        <dbReference type="PROSITE" id="PS50937"/>
    </source>
</evidence>
<protein>
    <submittedName>
        <fullName evidence="4">MerR family transcriptional regulator</fullName>
    </submittedName>
</protein>
<evidence type="ECO:0000313" key="4">
    <source>
        <dbReference type="EMBL" id="TBO29247.1"/>
    </source>
</evidence>
<dbReference type="CDD" id="cd01104">
    <property type="entry name" value="HTH_MlrA-CarA"/>
    <property type="match status" value="1"/>
</dbReference>
<dbReference type="AlphaFoldDB" id="A0A4Q9H071"/>
<dbReference type="InterPro" id="IPR036594">
    <property type="entry name" value="Meth_synthase_dom"/>
</dbReference>
<comment type="caution">
    <text evidence="4">The sequence shown here is derived from an EMBL/GenBank/DDBJ whole genome shotgun (WGS) entry which is preliminary data.</text>
</comment>
<name>A0A4Q9H071_9BURK</name>
<feature type="domain" description="HTH merR-type" evidence="2">
    <location>
        <begin position="11"/>
        <end position="68"/>
    </location>
</feature>
<dbReference type="GO" id="GO:0046872">
    <property type="term" value="F:metal ion binding"/>
    <property type="evidence" value="ECO:0007669"/>
    <property type="project" value="InterPro"/>
</dbReference>
<evidence type="ECO:0000259" key="3">
    <source>
        <dbReference type="PROSITE" id="PS51332"/>
    </source>
</evidence>
<dbReference type="Gene3D" id="1.10.1660.10">
    <property type="match status" value="1"/>
</dbReference>
<dbReference type="Gene3D" id="3.40.50.280">
    <property type="entry name" value="Cobalamin-binding domain"/>
    <property type="match status" value="1"/>
</dbReference>
<dbReference type="GO" id="GO:0003677">
    <property type="term" value="F:DNA binding"/>
    <property type="evidence" value="ECO:0007669"/>
    <property type="project" value="InterPro"/>
</dbReference>
<dbReference type="InterPro" id="IPR036724">
    <property type="entry name" value="Cobalamin-bd_sf"/>
</dbReference>
<dbReference type="RefSeq" id="WP_130968543.1">
    <property type="nucleotide sequence ID" value="NZ_SIXI01000005.1"/>
</dbReference>
<dbReference type="Pfam" id="PF13411">
    <property type="entry name" value="MerR_1"/>
    <property type="match status" value="1"/>
</dbReference>
<accession>A0A4Q9H071</accession>
<dbReference type="SUPFAM" id="SSF46955">
    <property type="entry name" value="Putative DNA-binding domain"/>
    <property type="match status" value="1"/>
</dbReference>
<dbReference type="SMART" id="SM00422">
    <property type="entry name" value="HTH_MERR"/>
    <property type="match status" value="1"/>
</dbReference>
<dbReference type="InterPro" id="IPR000551">
    <property type="entry name" value="MerR-type_HTH_dom"/>
</dbReference>
<feature type="domain" description="B12-binding" evidence="3">
    <location>
        <begin position="230"/>
        <end position="357"/>
    </location>
</feature>
<dbReference type="SUPFAM" id="SSF52242">
    <property type="entry name" value="Cobalamin (vitamin B12)-binding domain"/>
    <property type="match status" value="1"/>
</dbReference>